<dbReference type="InterPro" id="IPR022210">
    <property type="entry name" value="TF_GCR1-like"/>
</dbReference>
<gene>
    <name evidence="3" type="ORF">AW171_hschr2198</name>
</gene>
<organism evidence="3 4">
    <name type="scientific">Eremothecium sinecaudum</name>
    <dbReference type="NCBI Taxonomy" id="45286"/>
    <lineage>
        <taxon>Eukaryota</taxon>
        <taxon>Fungi</taxon>
        <taxon>Dikarya</taxon>
        <taxon>Ascomycota</taxon>
        <taxon>Saccharomycotina</taxon>
        <taxon>Saccharomycetes</taxon>
        <taxon>Saccharomycetales</taxon>
        <taxon>Saccharomycetaceae</taxon>
        <taxon>Eremothecium</taxon>
    </lineage>
</organism>
<evidence type="ECO:0000313" key="3">
    <source>
        <dbReference type="EMBL" id="AMD18686.1"/>
    </source>
</evidence>
<accession>A0A109UW58</accession>
<reference evidence="3 4" key="1">
    <citation type="submission" date="2016-01" db="EMBL/GenBank/DDBJ databases">
        <title>Genome sequence of the yeast Holleya sinecauda.</title>
        <authorList>
            <person name="Dietrich F.S."/>
        </authorList>
    </citation>
    <scope>NUCLEOTIDE SEQUENCE [LARGE SCALE GENOMIC DNA]</scope>
    <source>
        <strain evidence="3 4">ATCC 58844</strain>
    </source>
</reference>
<sequence length="326" mass="37139">MDMNLDDIIESFKSRVNRLSQDWDTLISTTLSTPEEQLKLLKAKLDLVQEQNSAIIVDLDQIKKVLNLDDDASNNVFTLLNTAGDGLSDAATSALAANEMVAAAINEHHGQVHHHHHQHHHHQQPPNTPQSETSSNSNHATAGLDIATLAFEQDIHALKRRRTSSDCSPGVPIAKVGIDEDDEDVTMQKDRSGTLGHLQRQPYRHISTRRALPASHLQEIEDYELQMIDSPKDVNELYREFDTSLKLQIMEFEKRYGKGQLSRIPKIRTYQRRRALVSEIDRYARFTNKSTEEAIQFFDDIRVDKNKTVAWLYNNLGKILAEYNIV</sequence>
<dbReference type="GO" id="GO:0000981">
    <property type="term" value="F:DNA-binding transcription factor activity, RNA polymerase II-specific"/>
    <property type="evidence" value="ECO:0007669"/>
    <property type="project" value="TreeGrafter"/>
</dbReference>
<dbReference type="GO" id="GO:0060963">
    <property type="term" value="P:positive regulation of ribosomal protein gene transcription by RNA polymerase II"/>
    <property type="evidence" value="ECO:0007669"/>
    <property type="project" value="TreeGrafter"/>
</dbReference>
<feature type="compositionally biased region" description="Polar residues" evidence="1">
    <location>
        <begin position="129"/>
        <end position="139"/>
    </location>
</feature>
<evidence type="ECO:0000259" key="2">
    <source>
        <dbReference type="Pfam" id="PF12550"/>
    </source>
</evidence>
<name>A0A109UW58_9SACH</name>
<dbReference type="RefSeq" id="XP_017985682.1">
    <property type="nucleotide sequence ID" value="XM_018130222.1"/>
</dbReference>
<evidence type="ECO:0000313" key="4">
    <source>
        <dbReference type="Proteomes" id="UP000243052"/>
    </source>
</evidence>
<dbReference type="Pfam" id="PF12550">
    <property type="entry name" value="GCR1_C"/>
    <property type="match status" value="1"/>
</dbReference>
<protein>
    <submittedName>
        <fullName evidence="3">HBL216Wp</fullName>
    </submittedName>
</protein>
<dbReference type="PANTHER" id="PTHR37784:SF4">
    <property type="entry name" value="TRANSCRIPTION FACTOR-LIKE PROTEIN EUC1"/>
    <property type="match status" value="1"/>
</dbReference>
<feature type="region of interest" description="Disordered" evidence="1">
    <location>
        <begin position="109"/>
        <end position="139"/>
    </location>
</feature>
<dbReference type="GO" id="GO:0000978">
    <property type="term" value="F:RNA polymerase II cis-regulatory region sequence-specific DNA binding"/>
    <property type="evidence" value="ECO:0007669"/>
    <property type="project" value="TreeGrafter"/>
</dbReference>
<dbReference type="AlphaFoldDB" id="A0A109UW58"/>
<proteinExistence type="predicted"/>
<dbReference type="Proteomes" id="UP000243052">
    <property type="component" value="Chromosome ii"/>
</dbReference>
<dbReference type="OrthoDB" id="4061572at2759"/>
<dbReference type="GeneID" id="28721836"/>
<evidence type="ECO:0000256" key="1">
    <source>
        <dbReference type="SAM" id="MobiDB-lite"/>
    </source>
</evidence>
<feature type="domain" description="Transcription activator GCR1-like" evidence="2">
    <location>
        <begin position="226"/>
        <end position="302"/>
    </location>
</feature>
<keyword evidence="4" id="KW-1185">Reference proteome</keyword>
<dbReference type="EMBL" id="CP014242">
    <property type="protein sequence ID" value="AMD18686.1"/>
    <property type="molecule type" value="Genomic_DNA"/>
</dbReference>
<dbReference type="InterPro" id="IPR052146">
    <property type="entry name" value="HOT1"/>
</dbReference>
<feature type="compositionally biased region" description="Basic residues" evidence="1">
    <location>
        <begin position="111"/>
        <end position="123"/>
    </location>
</feature>
<dbReference type="PANTHER" id="PTHR37784">
    <property type="entry name" value="PROTEIN MSN1"/>
    <property type="match status" value="1"/>
</dbReference>